<dbReference type="AlphaFoldDB" id="A0A812EZR8"/>
<organism evidence="1 2">
    <name type="scientific">Candidatus Nitrosotenuis uzonensis</name>
    <dbReference type="NCBI Taxonomy" id="1407055"/>
    <lineage>
        <taxon>Archaea</taxon>
        <taxon>Nitrososphaerota</taxon>
        <taxon>Candidatus Nitrosotenuis</taxon>
    </lineage>
</organism>
<reference evidence="1" key="1">
    <citation type="submission" date="2021-02" db="EMBL/GenBank/DDBJ databases">
        <authorList>
            <person name="Han P."/>
        </authorList>
    </citation>
    <scope>NUCLEOTIDE SEQUENCE</scope>
    <source>
        <strain evidence="1">Candidatus Nitrosotenuis uzonensis 5A</strain>
    </source>
</reference>
<sequence length="87" mass="10116">MQKELYDFMKNHMDLLIGQAKSYLPFVKNAFPNTNLSDACFNLIVSNAFYVFLSQYAMRIQSPSEQDLAEFGNLVSQYRAKVDEMFK</sequence>
<evidence type="ECO:0000313" key="1">
    <source>
        <dbReference type="EMBL" id="CAE6487484.1"/>
    </source>
</evidence>
<dbReference type="Proteomes" id="UP000655759">
    <property type="component" value="Unassembled WGS sequence"/>
</dbReference>
<proteinExistence type="predicted"/>
<name>A0A812EZR8_9ARCH</name>
<protein>
    <submittedName>
        <fullName evidence="1">Uncharacterized protein</fullName>
    </submittedName>
</protein>
<dbReference type="RefSeq" id="WP_205098057.1">
    <property type="nucleotide sequence ID" value="NZ_CAJNAQ010000002.1"/>
</dbReference>
<gene>
    <name evidence="1" type="ORF">NUZ5A_20321</name>
</gene>
<evidence type="ECO:0000313" key="2">
    <source>
        <dbReference type="Proteomes" id="UP000655759"/>
    </source>
</evidence>
<dbReference type="EMBL" id="CAJNAQ010000002">
    <property type="protein sequence ID" value="CAE6487484.1"/>
    <property type="molecule type" value="Genomic_DNA"/>
</dbReference>
<comment type="caution">
    <text evidence="1">The sequence shown here is derived from an EMBL/GenBank/DDBJ whole genome shotgun (WGS) entry which is preliminary data.</text>
</comment>
<accession>A0A812EZR8</accession>